<keyword evidence="2" id="KW-0472">Membrane</keyword>
<feature type="compositionally biased region" description="Polar residues" evidence="1">
    <location>
        <begin position="438"/>
        <end position="448"/>
    </location>
</feature>
<sequence>MARWCTPRRFLVYSAYFVGAFSLILGVVISKHAWNIHTTIRLIEKSWDVRGHDYRNYSWVDKATHALLAGHEDVSAYNDLFWAKHAELEAENGQGLFNRSNLTACKSGYAPEWADANAGYSKWGFVLYRTNYDDDDETWAEVVQHMNFTIRTHLEIDATHDGSECDPDLVRDRAVLEIIEDRETLDNATPDTIRTLWRERVDAGLVDSITKMGGWDYGGWFRVYFSFTKGAANGMALNLCLMYDTLTRTMMQPFLNGFPATGPRDPWEPYLLAIDGTWSTDRYSYLTSWAHGYSGLYGVALSILFNDFHGKTFEREMERQAPKMFMGRHEADDTAFWFEKYFQDMPVARPGRFPFDNRWQERRYPFVREDSHWKIPVTPGSIQDESATTPGRSSDELNLKNFLEPTAPIWYHICSDSDEDQEGCFQMGNFRVRKPSQSKKPQLTQEAVPTNDLKQEVPTEQDPSEIKT</sequence>
<evidence type="ECO:0000313" key="3">
    <source>
        <dbReference type="EMBL" id="PVH96226.1"/>
    </source>
</evidence>
<dbReference type="EMBL" id="KZ805470">
    <property type="protein sequence ID" value="PVH96226.1"/>
    <property type="molecule type" value="Genomic_DNA"/>
</dbReference>
<proteinExistence type="predicted"/>
<dbReference type="AlphaFoldDB" id="A0A2V1DDK0"/>
<organism evidence="3 4">
    <name type="scientific">Periconia macrospinosa</name>
    <dbReference type="NCBI Taxonomy" id="97972"/>
    <lineage>
        <taxon>Eukaryota</taxon>
        <taxon>Fungi</taxon>
        <taxon>Dikarya</taxon>
        <taxon>Ascomycota</taxon>
        <taxon>Pezizomycotina</taxon>
        <taxon>Dothideomycetes</taxon>
        <taxon>Pleosporomycetidae</taxon>
        <taxon>Pleosporales</taxon>
        <taxon>Massarineae</taxon>
        <taxon>Periconiaceae</taxon>
        <taxon>Periconia</taxon>
    </lineage>
</organism>
<evidence type="ECO:0000256" key="1">
    <source>
        <dbReference type="SAM" id="MobiDB-lite"/>
    </source>
</evidence>
<feature type="region of interest" description="Disordered" evidence="1">
    <location>
        <begin position="377"/>
        <end position="396"/>
    </location>
</feature>
<feature type="transmembrane region" description="Helical" evidence="2">
    <location>
        <begin position="12"/>
        <end position="34"/>
    </location>
</feature>
<evidence type="ECO:0000256" key="2">
    <source>
        <dbReference type="SAM" id="Phobius"/>
    </source>
</evidence>
<keyword evidence="4" id="KW-1185">Reference proteome</keyword>
<evidence type="ECO:0000313" key="4">
    <source>
        <dbReference type="Proteomes" id="UP000244855"/>
    </source>
</evidence>
<dbReference type="OrthoDB" id="4424523at2759"/>
<accession>A0A2V1DDK0</accession>
<keyword evidence="2" id="KW-0812">Transmembrane</keyword>
<dbReference type="Proteomes" id="UP000244855">
    <property type="component" value="Unassembled WGS sequence"/>
</dbReference>
<name>A0A2V1DDK0_9PLEO</name>
<gene>
    <name evidence="3" type="ORF">DM02DRAFT_731343</name>
</gene>
<feature type="compositionally biased region" description="Polar residues" evidence="1">
    <location>
        <begin position="380"/>
        <end position="392"/>
    </location>
</feature>
<reference evidence="3 4" key="1">
    <citation type="journal article" date="2018" name="Sci. Rep.">
        <title>Comparative genomics provides insights into the lifestyle and reveals functional heterogeneity of dark septate endophytic fungi.</title>
        <authorList>
            <person name="Knapp D.G."/>
            <person name="Nemeth J.B."/>
            <person name="Barry K."/>
            <person name="Hainaut M."/>
            <person name="Henrissat B."/>
            <person name="Johnson J."/>
            <person name="Kuo A."/>
            <person name="Lim J.H.P."/>
            <person name="Lipzen A."/>
            <person name="Nolan M."/>
            <person name="Ohm R.A."/>
            <person name="Tamas L."/>
            <person name="Grigoriev I.V."/>
            <person name="Spatafora J.W."/>
            <person name="Nagy L.G."/>
            <person name="Kovacs G.M."/>
        </authorList>
    </citation>
    <scope>NUCLEOTIDE SEQUENCE [LARGE SCALE GENOMIC DNA]</scope>
    <source>
        <strain evidence="3 4">DSE2036</strain>
    </source>
</reference>
<protein>
    <submittedName>
        <fullName evidence="3">Uncharacterized protein</fullName>
    </submittedName>
</protein>
<feature type="region of interest" description="Disordered" evidence="1">
    <location>
        <begin position="432"/>
        <end position="468"/>
    </location>
</feature>
<keyword evidence="2" id="KW-1133">Transmembrane helix</keyword>